<dbReference type="EMBL" id="BPLR01014351">
    <property type="protein sequence ID" value="GIY68258.1"/>
    <property type="molecule type" value="Genomic_DNA"/>
</dbReference>
<reference evidence="2 3" key="1">
    <citation type="submission" date="2021-06" db="EMBL/GenBank/DDBJ databases">
        <title>Caerostris extrusa draft genome.</title>
        <authorList>
            <person name="Kono N."/>
            <person name="Arakawa K."/>
        </authorList>
    </citation>
    <scope>NUCLEOTIDE SEQUENCE [LARGE SCALE GENOMIC DNA]</scope>
</reference>
<proteinExistence type="predicted"/>
<sequence length="146" mass="16611">MTMQPENTKTFASSFQNPSTSSHTPNDAFLSPNSPVSFQTDENSVDSLHFESESLTRLLGFPSLKTSQWEEIKIKNVSSSKRCSFLIYLTVVSPEGVLHFFFLFEKVQQCTWSGLIETEGMAFKKIPVNRDVYSERFVCDSIDWCS</sequence>
<accession>A0AAV4VDT8</accession>
<protein>
    <submittedName>
        <fullName evidence="2">Uncharacterized protein</fullName>
    </submittedName>
</protein>
<organism evidence="2 3">
    <name type="scientific">Caerostris extrusa</name>
    <name type="common">Bark spider</name>
    <name type="synonym">Caerostris bankana</name>
    <dbReference type="NCBI Taxonomy" id="172846"/>
    <lineage>
        <taxon>Eukaryota</taxon>
        <taxon>Metazoa</taxon>
        <taxon>Ecdysozoa</taxon>
        <taxon>Arthropoda</taxon>
        <taxon>Chelicerata</taxon>
        <taxon>Arachnida</taxon>
        <taxon>Araneae</taxon>
        <taxon>Araneomorphae</taxon>
        <taxon>Entelegynae</taxon>
        <taxon>Araneoidea</taxon>
        <taxon>Araneidae</taxon>
        <taxon>Caerostris</taxon>
    </lineage>
</organism>
<evidence type="ECO:0000313" key="3">
    <source>
        <dbReference type="Proteomes" id="UP001054945"/>
    </source>
</evidence>
<dbReference type="AlphaFoldDB" id="A0AAV4VDT8"/>
<dbReference type="Proteomes" id="UP001054945">
    <property type="component" value="Unassembled WGS sequence"/>
</dbReference>
<evidence type="ECO:0000313" key="2">
    <source>
        <dbReference type="EMBL" id="GIY68258.1"/>
    </source>
</evidence>
<keyword evidence="3" id="KW-1185">Reference proteome</keyword>
<evidence type="ECO:0000256" key="1">
    <source>
        <dbReference type="SAM" id="MobiDB-lite"/>
    </source>
</evidence>
<feature type="region of interest" description="Disordered" evidence="1">
    <location>
        <begin position="1"/>
        <end position="26"/>
    </location>
</feature>
<comment type="caution">
    <text evidence="2">The sequence shown here is derived from an EMBL/GenBank/DDBJ whole genome shotgun (WGS) entry which is preliminary data.</text>
</comment>
<name>A0AAV4VDT8_CAEEX</name>
<gene>
    <name evidence="2" type="ORF">CEXT_653111</name>
</gene>